<gene>
    <name evidence="1" type="ORF">CYNAS_LOCUS18444</name>
</gene>
<dbReference type="Proteomes" id="UP001176961">
    <property type="component" value="Unassembled WGS sequence"/>
</dbReference>
<dbReference type="AlphaFoldDB" id="A0AA36H9X2"/>
<dbReference type="EMBL" id="CATQJL010000316">
    <property type="protein sequence ID" value="CAJ0606461.1"/>
    <property type="molecule type" value="Genomic_DNA"/>
</dbReference>
<organism evidence="1 2">
    <name type="scientific">Cylicocyclus nassatus</name>
    <name type="common">Nematode worm</name>
    <dbReference type="NCBI Taxonomy" id="53992"/>
    <lineage>
        <taxon>Eukaryota</taxon>
        <taxon>Metazoa</taxon>
        <taxon>Ecdysozoa</taxon>
        <taxon>Nematoda</taxon>
        <taxon>Chromadorea</taxon>
        <taxon>Rhabditida</taxon>
        <taxon>Rhabditina</taxon>
        <taxon>Rhabditomorpha</taxon>
        <taxon>Strongyloidea</taxon>
        <taxon>Strongylidae</taxon>
        <taxon>Cylicocyclus</taxon>
    </lineage>
</organism>
<evidence type="ECO:0000313" key="2">
    <source>
        <dbReference type="Proteomes" id="UP001176961"/>
    </source>
</evidence>
<accession>A0AA36H9X2</accession>
<protein>
    <submittedName>
        <fullName evidence="1">Uncharacterized protein</fullName>
    </submittedName>
</protein>
<comment type="caution">
    <text evidence="1">The sequence shown here is derived from an EMBL/GenBank/DDBJ whole genome shotgun (WGS) entry which is preliminary data.</text>
</comment>
<reference evidence="1" key="1">
    <citation type="submission" date="2023-07" db="EMBL/GenBank/DDBJ databases">
        <authorList>
            <consortium name="CYATHOMIX"/>
        </authorList>
    </citation>
    <scope>NUCLEOTIDE SEQUENCE</scope>
    <source>
        <strain evidence="1">N/A</strain>
    </source>
</reference>
<proteinExistence type="predicted"/>
<keyword evidence="2" id="KW-1185">Reference proteome</keyword>
<sequence length="114" mass="12796">MYRQVRSYRFCQLVNMYLPVDPRRRQAQLAQKGQVVVMAPPYPAQTPHAIVYSTTPVTAMPSVEREDDTDAPEAPVYPAAYVVPMNAAGSYPQQILVPAPFAMKVYYWISASIT</sequence>
<name>A0AA36H9X2_CYLNA</name>
<evidence type="ECO:0000313" key="1">
    <source>
        <dbReference type="EMBL" id="CAJ0606461.1"/>
    </source>
</evidence>